<dbReference type="Proteomes" id="UP001398420">
    <property type="component" value="Unassembled WGS sequence"/>
</dbReference>
<organism evidence="3 4">
    <name type="scientific">Kurthia gibsonii</name>
    <dbReference type="NCBI Taxonomy" id="33946"/>
    <lineage>
        <taxon>Bacteria</taxon>
        <taxon>Bacillati</taxon>
        <taxon>Bacillota</taxon>
        <taxon>Bacilli</taxon>
        <taxon>Bacillales</taxon>
        <taxon>Caryophanaceae</taxon>
        <taxon>Kurthia</taxon>
    </lineage>
</organism>
<dbReference type="PROSITE" id="PS50943">
    <property type="entry name" value="HTH_CROC1"/>
    <property type="match status" value="1"/>
</dbReference>
<dbReference type="InterPro" id="IPR010982">
    <property type="entry name" value="Lambda_DNA-bd_dom_sf"/>
</dbReference>
<proteinExistence type="predicted"/>
<dbReference type="PANTHER" id="PTHR46558:SF11">
    <property type="entry name" value="HTH-TYPE TRANSCRIPTIONAL REGULATOR XRE"/>
    <property type="match status" value="1"/>
</dbReference>
<feature type="domain" description="HTH cro/C1-type" evidence="2">
    <location>
        <begin position="8"/>
        <end position="62"/>
    </location>
</feature>
<evidence type="ECO:0000313" key="3">
    <source>
        <dbReference type="EMBL" id="MEL5988138.1"/>
    </source>
</evidence>
<dbReference type="RefSeq" id="WP_325921145.1">
    <property type="nucleotide sequence ID" value="NZ_JAMWHJ010000001.1"/>
</dbReference>
<dbReference type="EMBL" id="JBCEWA010000004">
    <property type="protein sequence ID" value="MEL5988138.1"/>
    <property type="molecule type" value="Genomic_DNA"/>
</dbReference>
<dbReference type="Gene3D" id="1.10.260.40">
    <property type="entry name" value="lambda repressor-like DNA-binding domains"/>
    <property type="match status" value="1"/>
</dbReference>
<keyword evidence="1" id="KW-0238">DNA-binding</keyword>
<dbReference type="SUPFAM" id="SSF47413">
    <property type="entry name" value="lambda repressor-like DNA-binding domains"/>
    <property type="match status" value="1"/>
</dbReference>
<dbReference type="SMART" id="SM00530">
    <property type="entry name" value="HTH_XRE"/>
    <property type="match status" value="1"/>
</dbReference>
<reference evidence="3 4" key="1">
    <citation type="submission" date="2024-04" db="EMBL/GenBank/DDBJ databases">
        <authorList>
            <person name="Wu Y.S."/>
            <person name="Zhang L."/>
        </authorList>
    </citation>
    <scope>NUCLEOTIDE SEQUENCE [LARGE SCALE GENOMIC DNA]</scope>
    <source>
        <strain evidence="3 4">KG-01</strain>
    </source>
</reference>
<comment type="caution">
    <text evidence="3">The sequence shown here is derived from an EMBL/GenBank/DDBJ whole genome shotgun (WGS) entry which is preliminary data.</text>
</comment>
<gene>
    <name evidence="3" type="ORF">AAF454_06870</name>
</gene>
<dbReference type="PANTHER" id="PTHR46558">
    <property type="entry name" value="TRACRIPTIONAL REGULATORY PROTEIN-RELATED-RELATED"/>
    <property type="match status" value="1"/>
</dbReference>
<dbReference type="Pfam" id="PF01381">
    <property type="entry name" value="HTH_3"/>
    <property type="match status" value="1"/>
</dbReference>
<protein>
    <submittedName>
        <fullName evidence="3">Helix-turn-helix transcriptional regulator</fullName>
    </submittedName>
</protein>
<keyword evidence="4" id="KW-1185">Reference proteome</keyword>
<evidence type="ECO:0000256" key="1">
    <source>
        <dbReference type="ARBA" id="ARBA00023125"/>
    </source>
</evidence>
<dbReference type="InterPro" id="IPR001387">
    <property type="entry name" value="Cro/C1-type_HTH"/>
</dbReference>
<evidence type="ECO:0000313" key="4">
    <source>
        <dbReference type="Proteomes" id="UP001398420"/>
    </source>
</evidence>
<evidence type="ECO:0000259" key="2">
    <source>
        <dbReference type="PROSITE" id="PS50943"/>
    </source>
</evidence>
<name>A0ABU9LJZ3_9BACL</name>
<dbReference type="CDD" id="cd00093">
    <property type="entry name" value="HTH_XRE"/>
    <property type="match status" value="1"/>
</dbReference>
<sequence>MFDLSNRLVTLRKKERKTQQDVAHYVGVSTAAVSKWETNQSYPDLSVLPKLATYFNCSIDDLLGYEPQMSKEHIQQLYMRLANDFQQKPFDEVYAEIQNIIKEYYACFPLLMQISVLLLNYTQLAGERTKEILSLAESLCIRIQQQSSDLRLLQLCRSLQAQIALIKNEPQQVIALFGEEVEAYAGNDLVLASAYLQLQQGDKAEETYQISLFQKIVSNVFILANYLQMQLQDEERFQETVERGFGLIRLFQLDTLHINSCISMYIGAAQGYTIQGRMDAAFEALQRYLHVIEQTPFPITLHGDDYFNKVDEWLLRELDLGQTMPRDEASLRQSLLDIVEKNPMFEPLKQDARYQVLVSNLTHMLGVNA</sequence>
<accession>A0ABU9LJZ3</accession>